<dbReference type="PANTHER" id="PTHR28268:SF1">
    <property type="entry name" value="MICOS SUBUNIT MIC26"/>
    <property type="match status" value="1"/>
</dbReference>
<dbReference type="PANTHER" id="PTHR28268">
    <property type="entry name" value="MICOS SUBUNIT MIC26"/>
    <property type="match status" value="1"/>
</dbReference>
<keyword evidence="1" id="KW-0472">Membrane</keyword>
<feature type="transmembrane region" description="Helical" evidence="1">
    <location>
        <begin position="156"/>
        <end position="175"/>
    </location>
</feature>
<organism evidence="2 3">
    <name type="scientific">Pichia californica</name>
    <dbReference type="NCBI Taxonomy" id="460514"/>
    <lineage>
        <taxon>Eukaryota</taxon>
        <taxon>Fungi</taxon>
        <taxon>Dikarya</taxon>
        <taxon>Ascomycota</taxon>
        <taxon>Saccharomycotina</taxon>
        <taxon>Pichiomycetes</taxon>
        <taxon>Pichiales</taxon>
        <taxon>Pichiaceae</taxon>
        <taxon>Pichia</taxon>
    </lineage>
</organism>
<accession>A0A9P6WNA4</accession>
<reference evidence="2" key="1">
    <citation type="submission" date="2020-11" db="EMBL/GenBank/DDBJ databases">
        <title>Kefir isolates.</title>
        <authorList>
            <person name="Marcisauskas S."/>
            <person name="Kim Y."/>
            <person name="Blasche S."/>
        </authorList>
    </citation>
    <scope>NUCLEOTIDE SEQUENCE</scope>
    <source>
        <strain evidence="2">Olga-1</strain>
    </source>
</reference>
<dbReference type="Pfam" id="PF09769">
    <property type="entry name" value="ApoO"/>
    <property type="match status" value="1"/>
</dbReference>
<dbReference type="Proteomes" id="UP000697127">
    <property type="component" value="Unassembled WGS sequence"/>
</dbReference>
<name>A0A9P6WNA4_9ASCO</name>
<keyword evidence="3" id="KW-1185">Reference proteome</keyword>
<comment type="function">
    <text evidence="1">Component of the MICOS complex, a large protein complex of the mitochondrial inner membrane that plays crucial roles in the maintenance of crista junctions, inner membrane architecture, and formation of contact sites to the outer membrane.</text>
</comment>
<dbReference type="InterPro" id="IPR019166">
    <property type="entry name" value="MIC26/MIC27"/>
</dbReference>
<keyword evidence="1" id="KW-0812">Transmembrane</keyword>
<gene>
    <name evidence="2" type="ORF">C6P40_003541</name>
</gene>
<dbReference type="GO" id="GO:0061617">
    <property type="term" value="C:MICOS complex"/>
    <property type="evidence" value="ECO:0007669"/>
    <property type="project" value="UniProtKB-UniRule"/>
</dbReference>
<comment type="subcellular location">
    <subcellularLocation>
        <location evidence="1">Mitochondrion inner membrane</location>
    </subcellularLocation>
</comment>
<comment type="caution">
    <text evidence="2">The sequence shown here is derived from an EMBL/GenBank/DDBJ whole genome shotgun (WGS) entry which is preliminary data.</text>
</comment>
<evidence type="ECO:0000313" key="2">
    <source>
        <dbReference type="EMBL" id="KAG0690231.1"/>
    </source>
</evidence>
<keyword evidence="1" id="KW-0496">Mitochondrion</keyword>
<comment type="subunit">
    <text evidence="1">Component of the mitochondrial contact site and cristae organizing system (MICOS) complex.</text>
</comment>
<evidence type="ECO:0000313" key="3">
    <source>
        <dbReference type="Proteomes" id="UP000697127"/>
    </source>
</evidence>
<proteinExistence type="predicted"/>
<evidence type="ECO:0000256" key="1">
    <source>
        <dbReference type="RuleBase" id="RU363021"/>
    </source>
</evidence>
<keyword evidence="1" id="KW-1133">Transmembrane helix</keyword>
<dbReference type="InterPro" id="IPR033181">
    <property type="entry name" value="Mic26_fungi"/>
</dbReference>
<dbReference type="GO" id="GO:0042407">
    <property type="term" value="P:cristae formation"/>
    <property type="evidence" value="ECO:0007669"/>
    <property type="project" value="InterPro"/>
</dbReference>
<protein>
    <recommendedName>
        <fullName evidence="1">MICOS complex subunit</fullName>
    </recommendedName>
</protein>
<dbReference type="AlphaFoldDB" id="A0A9P6WNA4"/>
<keyword evidence="1" id="KW-0999">Mitochondrion inner membrane</keyword>
<sequence length="254" mass="29121">MLSNLTKVSPPDKLTLMLTNKVGITITSSSVLYVASNRQYIKCEDKKRSFYTKESEITPVTGAPTEPQVPKLIQDEQNVESFLESKLKVAREELFKYLDLSKQVYIDKSKEYYDAERQVLSTASSLHDKREEFFPNSLYVLTGALFGTVLTRRRNFFFKIIAPIACGLVSFKIFFPITYTNVFGYLDNAEKEQLPDFYSKQTELINQTEDLVKKTSETAESSSKEISNYFEHAKKVIGEYTGLNIDQTITEKKK</sequence>
<dbReference type="EMBL" id="PUHW01000040">
    <property type="protein sequence ID" value="KAG0690231.1"/>
    <property type="molecule type" value="Genomic_DNA"/>
</dbReference>
<dbReference type="GO" id="GO:0044284">
    <property type="term" value="C:mitochondrial crista junction"/>
    <property type="evidence" value="ECO:0007669"/>
    <property type="project" value="TreeGrafter"/>
</dbReference>